<accession>A0A345UWM6</accession>
<dbReference type="RefSeq" id="WP_115077720.1">
    <property type="nucleotide sequence ID" value="NZ_CP022313.1"/>
</dbReference>
<reference evidence="2 3" key="1">
    <citation type="submission" date="2017-07" db="EMBL/GenBank/DDBJ databases">
        <title>Genome sequence of Pseudomonas NEP1.</title>
        <authorList>
            <person name="Nascimento F.X."/>
        </authorList>
    </citation>
    <scope>NUCLEOTIDE SEQUENCE [LARGE SCALE GENOMIC DNA]</scope>
    <source>
        <strain evidence="2 3">NEP1</strain>
    </source>
</reference>
<evidence type="ECO:0000256" key="1">
    <source>
        <dbReference type="SAM" id="Phobius"/>
    </source>
</evidence>
<organism evidence="2 3">
    <name type="scientific">Pseudomonas fluorescens</name>
    <dbReference type="NCBI Taxonomy" id="294"/>
    <lineage>
        <taxon>Bacteria</taxon>
        <taxon>Pseudomonadati</taxon>
        <taxon>Pseudomonadota</taxon>
        <taxon>Gammaproteobacteria</taxon>
        <taxon>Pseudomonadales</taxon>
        <taxon>Pseudomonadaceae</taxon>
        <taxon>Pseudomonas</taxon>
    </lineage>
</organism>
<dbReference type="EMBL" id="CP022313">
    <property type="protein sequence ID" value="AXJ04878.1"/>
    <property type="molecule type" value="Genomic_DNA"/>
</dbReference>
<name>A0A345UWM6_PSEFL</name>
<proteinExistence type="predicted"/>
<evidence type="ECO:0000313" key="2">
    <source>
        <dbReference type="EMBL" id="AXJ04878.1"/>
    </source>
</evidence>
<keyword evidence="1" id="KW-0812">Transmembrane</keyword>
<gene>
    <name evidence="2" type="ORF">CFN16_12340</name>
</gene>
<evidence type="ECO:0000313" key="3">
    <source>
        <dbReference type="Proteomes" id="UP000254535"/>
    </source>
</evidence>
<sequence length="105" mass="11331">MSHYSPILSFLRVSRSDEWLRGANGSIPAALTATQLALLFVMAVFMTVLYTTPEMLTATVISLAEEGSKMIEIQSFTALFFKPVATVISAIWCSCIAAGAVPRSI</sequence>
<keyword evidence="1" id="KW-1133">Transmembrane helix</keyword>
<feature type="transmembrane region" description="Helical" evidence="1">
    <location>
        <begin position="79"/>
        <end position="101"/>
    </location>
</feature>
<keyword evidence="1" id="KW-0472">Membrane</keyword>
<protein>
    <submittedName>
        <fullName evidence="2">Uncharacterized protein</fullName>
    </submittedName>
</protein>
<dbReference type="AlphaFoldDB" id="A0A345UWM6"/>
<feature type="transmembrane region" description="Helical" evidence="1">
    <location>
        <begin position="27"/>
        <end position="50"/>
    </location>
</feature>
<dbReference type="Proteomes" id="UP000254535">
    <property type="component" value="Chromosome"/>
</dbReference>